<organism evidence="1 2">
    <name type="scientific">Micromonospora andamanensis</name>
    <dbReference type="NCBI Taxonomy" id="1287068"/>
    <lineage>
        <taxon>Bacteria</taxon>
        <taxon>Bacillati</taxon>
        <taxon>Actinomycetota</taxon>
        <taxon>Actinomycetes</taxon>
        <taxon>Micromonosporales</taxon>
        <taxon>Micromonosporaceae</taxon>
        <taxon>Micromonospora</taxon>
    </lineage>
</organism>
<dbReference type="RefSeq" id="WP_204015721.1">
    <property type="nucleotide sequence ID" value="NZ_BOOZ01000091.1"/>
</dbReference>
<proteinExistence type="predicted"/>
<evidence type="ECO:0000313" key="1">
    <source>
        <dbReference type="EMBL" id="GIJ13244.1"/>
    </source>
</evidence>
<sequence length="99" mass="10620">MKRHIDGGRMFVTYHTLGIVDGDGWPLDDHGQGNGLVHPCGHGASAYAGIHTGLVEVQAVSREQAPDAIDDSRLWQDIAEVSVTAPTGHLRGNTHPFRA</sequence>
<evidence type="ECO:0000313" key="2">
    <source>
        <dbReference type="Proteomes" id="UP000647017"/>
    </source>
</evidence>
<gene>
    <name evidence="1" type="ORF">Van01_64580</name>
</gene>
<protein>
    <submittedName>
        <fullName evidence="1">Uncharacterized protein</fullName>
    </submittedName>
</protein>
<accession>A0ABQ4I5T6</accession>
<dbReference type="EMBL" id="BOOZ01000091">
    <property type="protein sequence ID" value="GIJ13244.1"/>
    <property type="molecule type" value="Genomic_DNA"/>
</dbReference>
<name>A0ABQ4I5T6_9ACTN</name>
<dbReference type="Proteomes" id="UP000647017">
    <property type="component" value="Unassembled WGS sequence"/>
</dbReference>
<reference evidence="1 2" key="1">
    <citation type="submission" date="2021-01" db="EMBL/GenBank/DDBJ databases">
        <title>Whole genome shotgun sequence of Verrucosispora andamanensis NBRC 109075.</title>
        <authorList>
            <person name="Komaki H."/>
            <person name="Tamura T."/>
        </authorList>
    </citation>
    <scope>NUCLEOTIDE SEQUENCE [LARGE SCALE GENOMIC DNA]</scope>
    <source>
        <strain evidence="1 2">NBRC 109075</strain>
    </source>
</reference>
<comment type="caution">
    <text evidence="1">The sequence shown here is derived from an EMBL/GenBank/DDBJ whole genome shotgun (WGS) entry which is preliminary data.</text>
</comment>
<keyword evidence="2" id="KW-1185">Reference proteome</keyword>